<comment type="caution">
    <text evidence="1">The sequence shown here is derived from an EMBL/GenBank/DDBJ whole genome shotgun (WGS) entry which is preliminary data.</text>
</comment>
<proteinExistence type="predicted"/>
<protein>
    <submittedName>
        <fullName evidence="1">Uncharacterized protein</fullName>
    </submittedName>
</protein>
<dbReference type="Proteomes" id="UP000601223">
    <property type="component" value="Unassembled WGS sequence"/>
</dbReference>
<organism evidence="1 2">
    <name type="scientific">Catellatospora bangladeshensis</name>
    <dbReference type="NCBI Taxonomy" id="310355"/>
    <lineage>
        <taxon>Bacteria</taxon>
        <taxon>Bacillati</taxon>
        <taxon>Actinomycetota</taxon>
        <taxon>Actinomycetes</taxon>
        <taxon>Micromonosporales</taxon>
        <taxon>Micromonosporaceae</taxon>
        <taxon>Catellatospora</taxon>
    </lineage>
</organism>
<dbReference type="EMBL" id="BONF01000062">
    <property type="protein sequence ID" value="GIF86199.1"/>
    <property type="molecule type" value="Genomic_DNA"/>
</dbReference>
<accession>A0A8J3K062</accession>
<keyword evidence="2" id="KW-1185">Reference proteome</keyword>
<dbReference type="AlphaFoldDB" id="A0A8J3K062"/>
<name>A0A8J3K062_9ACTN</name>
<evidence type="ECO:0000313" key="1">
    <source>
        <dbReference type="EMBL" id="GIF86199.1"/>
    </source>
</evidence>
<reference evidence="1 2" key="1">
    <citation type="submission" date="2021-01" db="EMBL/GenBank/DDBJ databases">
        <title>Whole genome shotgun sequence of Catellatospora bangladeshensis NBRC 107357.</title>
        <authorList>
            <person name="Komaki H."/>
            <person name="Tamura T."/>
        </authorList>
    </citation>
    <scope>NUCLEOTIDE SEQUENCE [LARGE SCALE GENOMIC DNA]</scope>
    <source>
        <strain evidence="1 2">NBRC 107357</strain>
    </source>
</reference>
<evidence type="ECO:0000313" key="2">
    <source>
        <dbReference type="Proteomes" id="UP000601223"/>
    </source>
</evidence>
<dbReference type="RefSeq" id="WP_203757029.1">
    <property type="nucleotide sequence ID" value="NZ_BONF01000062.1"/>
</dbReference>
<sequence length="142" mass="15069">MSEQWSTIAEIDAARDRFEAAVPGWRRPAAFGIARLVEGRPEFARIAAGDGFLPAVVLGTVVGHVSGPASYRLSPAELDRAITMLAPANACTSIPHPNLWAWQSLRAELGEDEHAIAVFADDLTQSGGDPHVAAMLAEVAAR</sequence>
<gene>
    <name evidence="1" type="ORF">Cba03nite_75480</name>
</gene>